<dbReference type="PANTHER" id="PTHR11360">
    <property type="entry name" value="MONOCARBOXYLATE TRANSPORTER"/>
    <property type="match status" value="1"/>
</dbReference>
<feature type="transmembrane region" description="Helical" evidence="4">
    <location>
        <begin position="159"/>
        <end position="176"/>
    </location>
</feature>
<evidence type="ECO:0000256" key="2">
    <source>
        <dbReference type="ARBA" id="ARBA00006727"/>
    </source>
</evidence>
<keyword evidence="4" id="KW-0472">Membrane</keyword>
<accession>A0ABP9YMV9</accession>
<evidence type="ECO:0000313" key="6">
    <source>
        <dbReference type="EMBL" id="GAA5808186.1"/>
    </source>
</evidence>
<comment type="caution">
    <text evidence="6">The sequence shown here is derived from an EMBL/GenBank/DDBJ whole genome shotgun (WGS) entry which is preliminary data.</text>
</comment>
<feature type="transmembrane region" description="Helical" evidence="4">
    <location>
        <begin position="197"/>
        <end position="216"/>
    </location>
</feature>
<evidence type="ECO:0000256" key="4">
    <source>
        <dbReference type="SAM" id="Phobius"/>
    </source>
</evidence>
<reference evidence="6 7" key="1">
    <citation type="submission" date="2024-04" db="EMBL/GenBank/DDBJ databases">
        <title>genome sequences of Mucor flavus KT1a and Helicostylum pulchrum KT1b strains isolated from the surface of a dry-aged beef.</title>
        <authorList>
            <person name="Toyotome T."/>
            <person name="Hosono M."/>
            <person name="Torimaru M."/>
            <person name="Fukuda K."/>
            <person name="Mikami N."/>
        </authorList>
    </citation>
    <scope>NUCLEOTIDE SEQUENCE [LARGE SCALE GENOMIC DNA]</scope>
    <source>
        <strain evidence="6 7">KT1a</strain>
    </source>
</reference>
<feature type="region of interest" description="Disordered" evidence="3">
    <location>
        <begin position="32"/>
        <end position="82"/>
    </location>
</feature>
<feature type="transmembrane region" description="Helical" evidence="4">
    <location>
        <begin position="277"/>
        <end position="297"/>
    </location>
</feature>
<dbReference type="PROSITE" id="PS50850">
    <property type="entry name" value="MFS"/>
    <property type="match status" value="1"/>
</dbReference>
<dbReference type="SUPFAM" id="SSF103473">
    <property type="entry name" value="MFS general substrate transporter"/>
    <property type="match status" value="1"/>
</dbReference>
<feature type="transmembrane region" description="Helical" evidence="4">
    <location>
        <begin position="228"/>
        <end position="248"/>
    </location>
</feature>
<feature type="transmembrane region" description="Helical" evidence="4">
    <location>
        <begin position="342"/>
        <end position="361"/>
    </location>
</feature>
<keyword evidence="4" id="KW-0812">Transmembrane</keyword>
<feature type="domain" description="Major facilitator superfamily (MFS) profile" evidence="5">
    <location>
        <begin position="276"/>
        <end position="464"/>
    </location>
</feature>
<feature type="compositionally biased region" description="Polar residues" evidence="3">
    <location>
        <begin position="33"/>
        <end position="52"/>
    </location>
</feature>
<feature type="transmembrane region" description="Helical" evidence="4">
    <location>
        <begin position="405"/>
        <end position="422"/>
    </location>
</feature>
<dbReference type="InterPro" id="IPR050327">
    <property type="entry name" value="Proton-linked_MCT"/>
</dbReference>
<organism evidence="6 7">
    <name type="scientific">Mucor flavus</name>
    <dbReference type="NCBI Taxonomy" id="439312"/>
    <lineage>
        <taxon>Eukaryota</taxon>
        <taxon>Fungi</taxon>
        <taxon>Fungi incertae sedis</taxon>
        <taxon>Mucoromycota</taxon>
        <taxon>Mucoromycotina</taxon>
        <taxon>Mucoromycetes</taxon>
        <taxon>Mucorales</taxon>
        <taxon>Mucorineae</taxon>
        <taxon>Mucoraceae</taxon>
        <taxon>Mucor</taxon>
    </lineage>
</organism>
<protein>
    <recommendedName>
        <fullName evidence="5">Major facilitator superfamily (MFS) profile domain-containing protein</fullName>
    </recommendedName>
</protein>
<comment type="similarity">
    <text evidence="2">Belongs to the major facilitator superfamily. Monocarboxylate porter (TC 2.A.1.13) family.</text>
</comment>
<evidence type="ECO:0000259" key="5">
    <source>
        <dbReference type="PROSITE" id="PS50850"/>
    </source>
</evidence>
<evidence type="ECO:0000256" key="3">
    <source>
        <dbReference type="SAM" id="MobiDB-lite"/>
    </source>
</evidence>
<comment type="subcellular location">
    <subcellularLocation>
        <location evidence="1">Membrane</location>
        <topology evidence="1">Multi-pass membrane protein</topology>
    </subcellularLocation>
</comment>
<dbReference type="InterPro" id="IPR011701">
    <property type="entry name" value="MFS"/>
</dbReference>
<dbReference type="Gene3D" id="1.20.1250.20">
    <property type="entry name" value="MFS general substrate transporter like domains"/>
    <property type="match status" value="1"/>
</dbReference>
<evidence type="ECO:0000256" key="1">
    <source>
        <dbReference type="ARBA" id="ARBA00004141"/>
    </source>
</evidence>
<dbReference type="Proteomes" id="UP001473302">
    <property type="component" value="Unassembled WGS sequence"/>
</dbReference>
<feature type="transmembrane region" description="Helical" evidence="4">
    <location>
        <begin position="91"/>
        <end position="110"/>
    </location>
</feature>
<feature type="transmembrane region" description="Helical" evidence="4">
    <location>
        <begin position="309"/>
        <end position="330"/>
    </location>
</feature>
<keyword evidence="4" id="KW-1133">Transmembrane helix</keyword>
<gene>
    <name evidence="6" type="ORF">MFLAVUS_001571</name>
</gene>
<name>A0ABP9YMV9_9FUNG</name>
<sequence length="464" mass="50545">MLIENIKNDITSCHNDSVPNTFVTDELRERHSATSSQTVSLSEKDNVTTTEDVASAKKDWSGHEHHLKYDDPEFGADKPSPTFDTEATDGGYGWLVVLGTFMVQITSFGIMQDHYDMTMFRDSVPNSQFQLSFVGTILEVCVNLMGPLAQIIASRFGSTTVLILGTLMSVLGLELAGFSSQTAMSIAPLWFDKKRGLALGIASGGSGIGGLFLPFVITPLNSNLGAAWTYRILGFICLGCNIIACITIREKKSSVKPKGARTLKTIFRLDVLQDTNFLLWCLASVIGLMGYFVPYFFLPAYATYLGLSATQGSTLIAVMSAANFIGRVLVGTIGDRIGRLNANIIFTFGSAFSNLFIWTFAHSFGVLVAYSVLFGLFCGAYFAMMTPITAAILTPDQYSTGVSTILLFNIISIFGISISSAIETKSTAEPYFVYKMFTGVVYLVSAILLVLLKFKMKKGFMTKI</sequence>
<dbReference type="PANTHER" id="PTHR11360:SF284">
    <property type="entry name" value="EG:103B4.3 PROTEIN-RELATED"/>
    <property type="match status" value="1"/>
</dbReference>
<feature type="transmembrane region" description="Helical" evidence="4">
    <location>
        <begin position="367"/>
        <end position="393"/>
    </location>
</feature>
<dbReference type="EMBL" id="BAABUK010000003">
    <property type="protein sequence ID" value="GAA5808186.1"/>
    <property type="molecule type" value="Genomic_DNA"/>
</dbReference>
<dbReference type="Pfam" id="PF07690">
    <property type="entry name" value="MFS_1"/>
    <property type="match status" value="1"/>
</dbReference>
<proteinExistence type="inferred from homology"/>
<dbReference type="InterPro" id="IPR020846">
    <property type="entry name" value="MFS_dom"/>
</dbReference>
<keyword evidence="7" id="KW-1185">Reference proteome</keyword>
<dbReference type="InterPro" id="IPR036259">
    <property type="entry name" value="MFS_trans_sf"/>
</dbReference>
<feature type="compositionally biased region" description="Basic and acidic residues" evidence="3">
    <location>
        <begin position="54"/>
        <end position="71"/>
    </location>
</feature>
<feature type="transmembrane region" description="Helical" evidence="4">
    <location>
        <begin position="434"/>
        <end position="454"/>
    </location>
</feature>
<evidence type="ECO:0000313" key="7">
    <source>
        <dbReference type="Proteomes" id="UP001473302"/>
    </source>
</evidence>
<feature type="transmembrane region" description="Helical" evidence="4">
    <location>
        <begin position="131"/>
        <end position="153"/>
    </location>
</feature>